<dbReference type="HOGENOM" id="CLU_150168_0_0_1"/>
<dbReference type="Proteomes" id="UP000053593">
    <property type="component" value="Unassembled WGS sequence"/>
</dbReference>
<dbReference type="AlphaFoldDB" id="A0A0D0BLR4"/>
<proteinExistence type="predicted"/>
<name>A0A0D0BLR4_9AGAR</name>
<sequence>MVHEVIDVIRAFMEDEETLHFLFHAGIPVWWVRDTKLSPNAWINKVLPFLCVDSNQELHLHSNTVIDCADEDPPHPIIFTGLCGKLERYIKMGSFL</sequence>
<dbReference type="OrthoDB" id="2634326at2759"/>
<organism evidence="1 2">
    <name type="scientific">Collybiopsis luxurians FD-317 M1</name>
    <dbReference type="NCBI Taxonomy" id="944289"/>
    <lineage>
        <taxon>Eukaryota</taxon>
        <taxon>Fungi</taxon>
        <taxon>Dikarya</taxon>
        <taxon>Basidiomycota</taxon>
        <taxon>Agaricomycotina</taxon>
        <taxon>Agaricomycetes</taxon>
        <taxon>Agaricomycetidae</taxon>
        <taxon>Agaricales</taxon>
        <taxon>Marasmiineae</taxon>
        <taxon>Omphalotaceae</taxon>
        <taxon>Collybiopsis</taxon>
        <taxon>Collybiopsis luxurians</taxon>
    </lineage>
</organism>
<dbReference type="EMBL" id="KN834803">
    <property type="protein sequence ID" value="KIK55741.1"/>
    <property type="molecule type" value="Genomic_DNA"/>
</dbReference>
<gene>
    <name evidence="1" type="ORF">GYMLUDRAFT_175122</name>
</gene>
<evidence type="ECO:0000313" key="1">
    <source>
        <dbReference type="EMBL" id="KIK55741.1"/>
    </source>
</evidence>
<reference evidence="1 2" key="1">
    <citation type="submission" date="2014-04" db="EMBL/GenBank/DDBJ databases">
        <title>Evolutionary Origins and Diversification of the Mycorrhizal Mutualists.</title>
        <authorList>
            <consortium name="DOE Joint Genome Institute"/>
            <consortium name="Mycorrhizal Genomics Consortium"/>
            <person name="Kohler A."/>
            <person name="Kuo A."/>
            <person name="Nagy L.G."/>
            <person name="Floudas D."/>
            <person name="Copeland A."/>
            <person name="Barry K.W."/>
            <person name="Cichocki N."/>
            <person name="Veneault-Fourrey C."/>
            <person name="LaButti K."/>
            <person name="Lindquist E.A."/>
            <person name="Lipzen A."/>
            <person name="Lundell T."/>
            <person name="Morin E."/>
            <person name="Murat C."/>
            <person name="Riley R."/>
            <person name="Ohm R."/>
            <person name="Sun H."/>
            <person name="Tunlid A."/>
            <person name="Henrissat B."/>
            <person name="Grigoriev I.V."/>
            <person name="Hibbett D.S."/>
            <person name="Martin F."/>
        </authorList>
    </citation>
    <scope>NUCLEOTIDE SEQUENCE [LARGE SCALE GENOMIC DNA]</scope>
    <source>
        <strain evidence="1 2">FD-317 M1</strain>
    </source>
</reference>
<accession>A0A0D0BLR4</accession>
<protein>
    <submittedName>
        <fullName evidence="1">Uncharacterized protein</fullName>
    </submittedName>
</protein>
<evidence type="ECO:0000313" key="2">
    <source>
        <dbReference type="Proteomes" id="UP000053593"/>
    </source>
</evidence>
<keyword evidence="2" id="KW-1185">Reference proteome</keyword>